<proteinExistence type="predicted"/>
<dbReference type="SUPFAM" id="SSF53335">
    <property type="entry name" value="S-adenosyl-L-methionine-dependent methyltransferases"/>
    <property type="match status" value="1"/>
</dbReference>
<dbReference type="CDD" id="cd02440">
    <property type="entry name" value="AdoMet_MTases"/>
    <property type="match status" value="1"/>
</dbReference>
<dbReference type="Pfam" id="PF13489">
    <property type="entry name" value="Methyltransf_23"/>
    <property type="match status" value="1"/>
</dbReference>
<dbReference type="AlphaFoldDB" id="A0A1I0S5J8"/>
<keyword evidence="2" id="KW-1185">Reference proteome</keyword>
<dbReference type="RefSeq" id="WP_089897162.1">
    <property type="nucleotide sequence ID" value="NZ_FOJG01000002.1"/>
</dbReference>
<dbReference type="GO" id="GO:0008168">
    <property type="term" value="F:methyltransferase activity"/>
    <property type="evidence" value="ECO:0007669"/>
    <property type="project" value="UniProtKB-KW"/>
</dbReference>
<reference evidence="2" key="1">
    <citation type="submission" date="2016-10" db="EMBL/GenBank/DDBJ databases">
        <authorList>
            <person name="Varghese N."/>
            <person name="Submissions S."/>
        </authorList>
    </citation>
    <scope>NUCLEOTIDE SEQUENCE [LARGE SCALE GENOMIC DNA]</scope>
    <source>
        <strain evidence="2">DSM 3695</strain>
    </source>
</reference>
<dbReference type="PANTHER" id="PTHR43861">
    <property type="entry name" value="TRANS-ACONITATE 2-METHYLTRANSFERASE-RELATED"/>
    <property type="match status" value="1"/>
</dbReference>
<dbReference type="EMBL" id="FOJG01000002">
    <property type="protein sequence ID" value="SEW50336.1"/>
    <property type="molecule type" value="Genomic_DNA"/>
</dbReference>
<keyword evidence="1" id="KW-0489">Methyltransferase</keyword>
<keyword evidence="1" id="KW-0808">Transferase</keyword>
<dbReference type="InterPro" id="IPR029063">
    <property type="entry name" value="SAM-dependent_MTases_sf"/>
</dbReference>
<dbReference type="Gene3D" id="3.40.50.150">
    <property type="entry name" value="Vaccinia Virus protein VP39"/>
    <property type="match status" value="1"/>
</dbReference>
<sequence length="253" mass="28132">MATITYEYNRMADRKRLDFITDAIRNTIPANGTILDVGCGNGIISRHLGQLGYNVLGIDVSEKAIGVARSLTTAPNVRFEAISAENLVAQGNTYDAVVCSEVLEHLDHPEELLKVLYQSLKQTGRLVVTVPNGNGPREALVTKPVLRMRNNNTWRWRALLRIKKALGYQGTTVQSAADNLDHVQFFTKEDLEALSAAHHFRIVKYGKANFLADVFPFSLVANRVKTIQSLDCKLADALPLKFSTGFFTIWEKA</sequence>
<gene>
    <name evidence="1" type="ORF">SAMN04488122_3761</name>
</gene>
<dbReference type="STRING" id="29529.SAMN04488122_3761"/>
<protein>
    <submittedName>
        <fullName evidence="1">Ubiquinone biosynthesis O-methyltransferase</fullName>
    </submittedName>
</protein>
<evidence type="ECO:0000313" key="1">
    <source>
        <dbReference type="EMBL" id="SEW50336.1"/>
    </source>
</evidence>
<dbReference type="GO" id="GO:0032259">
    <property type="term" value="P:methylation"/>
    <property type="evidence" value="ECO:0007669"/>
    <property type="project" value="UniProtKB-KW"/>
</dbReference>
<organism evidence="1 2">
    <name type="scientific">Chitinophaga arvensicola</name>
    <dbReference type="NCBI Taxonomy" id="29529"/>
    <lineage>
        <taxon>Bacteria</taxon>
        <taxon>Pseudomonadati</taxon>
        <taxon>Bacteroidota</taxon>
        <taxon>Chitinophagia</taxon>
        <taxon>Chitinophagales</taxon>
        <taxon>Chitinophagaceae</taxon>
        <taxon>Chitinophaga</taxon>
    </lineage>
</organism>
<accession>A0A1I0S5J8</accession>
<name>A0A1I0S5J8_9BACT</name>
<dbReference type="Proteomes" id="UP000199310">
    <property type="component" value="Unassembled WGS sequence"/>
</dbReference>
<evidence type="ECO:0000313" key="2">
    <source>
        <dbReference type="Proteomes" id="UP000199310"/>
    </source>
</evidence>
<dbReference type="OrthoDB" id="9789123at2"/>
<keyword evidence="1" id="KW-0830">Ubiquinone</keyword>